<keyword evidence="3" id="KW-1185">Reference proteome</keyword>
<gene>
    <name evidence="2" type="ORF">KHLLAP_LOCUS9175</name>
</gene>
<dbReference type="AlphaFoldDB" id="A0AAI8VPI7"/>
<dbReference type="Proteomes" id="UP001295740">
    <property type="component" value="Unassembled WGS sequence"/>
</dbReference>
<feature type="compositionally biased region" description="Basic and acidic residues" evidence="1">
    <location>
        <begin position="260"/>
        <end position="278"/>
    </location>
</feature>
<organism evidence="2 3">
    <name type="scientific">Anthostomella pinea</name>
    <dbReference type="NCBI Taxonomy" id="933095"/>
    <lineage>
        <taxon>Eukaryota</taxon>
        <taxon>Fungi</taxon>
        <taxon>Dikarya</taxon>
        <taxon>Ascomycota</taxon>
        <taxon>Pezizomycotina</taxon>
        <taxon>Sordariomycetes</taxon>
        <taxon>Xylariomycetidae</taxon>
        <taxon>Xylariales</taxon>
        <taxon>Xylariaceae</taxon>
        <taxon>Anthostomella</taxon>
    </lineage>
</organism>
<accession>A0AAI8VPI7</accession>
<sequence length="335" mass="37026">MRSAQPSIDDLIQEFDSLKGGVDLLQNDFEDRIPKALHDMFSGIVVKCTDVASGIDELFAKYNLPLATKKIQWAASGKDELEKLKVELKANSDALVIVMDVVNLVINKDVKHDTEILKKGQQHILQEIEQLKQRLPPPSPYTAHPANIPLQQHLDDISSYAGSVIVSTPINTNELRQRFAQARPTPELARPPMGQTAVRGPEQSRRPAALLPVPPISVSSTGLNAAERHGIASQMLPESQGAARATQHNVFATEDMPPSSRHDGSGESDLARGTDRTHSITRTLSWGSGPPSKTHKRRLLGRILDRFKKNKRWPLRGARIPGHARLGLIRETLFH</sequence>
<evidence type="ECO:0000313" key="2">
    <source>
        <dbReference type="EMBL" id="CAJ2508707.1"/>
    </source>
</evidence>
<feature type="region of interest" description="Disordered" evidence="1">
    <location>
        <begin position="251"/>
        <end position="296"/>
    </location>
</feature>
<protein>
    <submittedName>
        <fullName evidence="2">Uu.00g137330.m01.CDS01</fullName>
    </submittedName>
</protein>
<proteinExistence type="predicted"/>
<evidence type="ECO:0000313" key="3">
    <source>
        <dbReference type="Proteomes" id="UP001295740"/>
    </source>
</evidence>
<feature type="region of interest" description="Disordered" evidence="1">
    <location>
        <begin position="184"/>
        <end position="216"/>
    </location>
</feature>
<dbReference type="EMBL" id="CAUWAG010000012">
    <property type="protein sequence ID" value="CAJ2508707.1"/>
    <property type="molecule type" value="Genomic_DNA"/>
</dbReference>
<reference evidence="2" key="1">
    <citation type="submission" date="2023-10" db="EMBL/GenBank/DDBJ databases">
        <authorList>
            <person name="Hackl T."/>
        </authorList>
    </citation>
    <scope>NUCLEOTIDE SEQUENCE</scope>
</reference>
<comment type="caution">
    <text evidence="2">The sequence shown here is derived from an EMBL/GenBank/DDBJ whole genome shotgun (WGS) entry which is preliminary data.</text>
</comment>
<evidence type="ECO:0000256" key="1">
    <source>
        <dbReference type="SAM" id="MobiDB-lite"/>
    </source>
</evidence>
<name>A0AAI8VPI7_9PEZI</name>